<keyword evidence="1" id="KW-0812">Transmembrane</keyword>
<organism evidence="2 3">
    <name type="scientific">Candidatus Marsarchaeota G2 archaeon BE_D</name>
    <dbReference type="NCBI Taxonomy" id="1978158"/>
    <lineage>
        <taxon>Archaea</taxon>
        <taxon>Candidatus Marsarchaeota</taxon>
        <taxon>Candidatus Marsarchaeota group 2</taxon>
    </lineage>
</organism>
<dbReference type="AlphaFoldDB" id="A0A2R6C9G0"/>
<reference evidence="2 3" key="1">
    <citation type="submission" date="2017-04" db="EMBL/GenBank/DDBJ databases">
        <title>Novel microbial lineages endemic to geothermal iron-oxide mats fill important gaps in the evolutionary history of Archaea.</title>
        <authorList>
            <person name="Jay Z.J."/>
            <person name="Beam J.P."/>
            <person name="Dlakic M."/>
            <person name="Rusch D.B."/>
            <person name="Kozubal M.A."/>
            <person name="Inskeep W.P."/>
        </authorList>
    </citation>
    <scope>NUCLEOTIDE SEQUENCE [LARGE SCALE GENOMIC DNA]</scope>
    <source>
        <strain evidence="2">BE_D</strain>
    </source>
</reference>
<evidence type="ECO:0000313" key="2">
    <source>
        <dbReference type="EMBL" id="PSO07542.1"/>
    </source>
</evidence>
<feature type="transmembrane region" description="Helical" evidence="1">
    <location>
        <begin position="12"/>
        <end position="31"/>
    </location>
</feature>
<dbReference type="EMBL" id="NEXF01000232">
    <property type="protein sequence ID" value="PSO07542.1"/>
    <property type="molecule type" value="Genomic_DNA"/>
</dbReference>
<feature type="transmembrane region" description="Helical" evidence="1">
    <location>
        <begin position="68"/>
        <end position="87"/>
    </location>
</feature>
<protein>
    <submittedName>
        <fullName evidence="2">Uncharacterized protein</fullName>
    </submittedName>
</protein>
<name>A0A2R6C9G0_9ARCH</name>
<evidence type="ECO:0000256" key="1">
    <source>
        <dbReference type="SAM" id="Phobius"/>
    </source>
</evidence>
<comment type="caution">
    <text evidence="2">The sequence shown here is derived from an EMBL/GenBank/DDBJ whole genome shotgun (WGS) entry which is preliminary data.</text>
</comment>
<proteinExistence type="predicted"/>
<gene>
    <name evidence="2" type="ORF">B9Q04_10345</name>
</gene>
<evidence type="ECO:0000313" key="3">
    <source>
        <dbReference type="Proteomes" id="UP000242015"/>
    </source>
</evidence>
<keyword evidence="1" id="KW-0472">Membrane</keyword>
<keyword evidence="1" id="KW-1133">Transmembrane helix</keyword>
<dbReference type="Proteomes" id="UP000242015">
    <property type="component" value="Unassembled WGS sequence"/>
</dbReference>
<accession>A0A2R6C9G0</accession>
<sequence length="97" mass="10601">MNGKKNQKGMLMQAVGAIVVLGVLIILYYFVMPLLAAEFQGANNYVSLVTPKEQNAVKLFETRYTTTAGAAFILGAVLISIYVVVAAQRREPDTYNV</sequence>